<accession>A0A1I6L435</accession>
<keyword evidence="2" id="KW-1185">Reference proteome</keyword>
<evidence type="ECO:0000313" key="2">
    <source>
        <dbReference type="Proteomes" id="UP000199062"/>
    </source>
</evidence>
<organism evidence="1 2">
    <name type="scientific">Halomicrobium zhouii</name>
    <dbReference type="NCBI Taxonomy" id="767519"/>
    <lineage>
        <taxon>Archaea</taxon>
        <taxon>Methanobacteriati</taxon>
        <taxon>Methanobacteriota</taxon>
        <taxon>Stenosarchaea group</taxon>
        <taxon>Halobacteria</taxon>
        <taxon>Halobacteriales</taxon>
        <taxon>Haloarculaceae</taxon>
        <taxon>Halomicrobium</taxon>
    </lineage>
</organism>
<name>A0A1I6L435_9EURY</name>
<dbReference type="AlphaFoldDB" id="A0A1I6L435"/>
<dbReference type="EMBL" id="FOZK01000002">
    <property type="protein sequence ID" value="SFR98194.1"/>
    <property type="molecule type" value="Genomic_DNA"/>
</dbReference>
<sequence length="794" mass="91332">MCKFCDVDMSEGGFISETLDSGDKSIFLFTLHRFLNDKLLAVEEMAEKSGDVIASERGYHHVLSTILDGEDDYLYHVHLYSEWLDSKHKSRYKIKNSLPDDYVSRFEDNVRGLRMTLARNTRAENFEYQDKNKLPFDNSTLFAISRQASDVEKPDVTGPQRRRDLRYVFLEVKEDAAHLVISTRSKGIRDTLLTKAEEIFSILTTDADIVDDETELSKTRFEEELEKPENNEPDKIKILSIDFRDTNTQPSVPLSLSNKSARKEVRPVVNRLGQEIVNVNIANIKKLWFSHEGVDVSVRIERNLDQSFVRLNANIKTRSELKSDEVKTAFKEQFGLPLNQKIPLYWITRDRTDLISQMLKGMGYWQTKYVKDDDLLTSLVGEIKVLNKSELERRQCIGCENFYKRKYNDGCPNCGNELKVFDTSFELGLSTSGVRKYLKDKLENEGLSYHGVKREKIYGNEFKLIQIGNGKSLVRVLINNQETNLTAGTIKYLRKSIHPILVVNPGKTIDETLIKETTANIVDLSELINQDLYGSLPDDYISARFEEVVRNAEKQASDNALDSFNNIKNVIENPDDHRGEEFEQDAFHILNQIIPTLQQWGSKRRGNQPDGFGELTFFKGDKTYFRSFAFDAKFTSKTDIAMDSKEAGTLSDYALRIYKSDEVKRSDTVFQNFIVITNAAPGNFGAVGANKLNRMRSWDGVPVLMHSNFLLYLHKAYNENIEALKNNLHIFHEELYLTLNGGKMYHQNVDRDFYVHLNEDEAEELFERLNEKIVDSGINIPDLRSFLEEDILPV</sequence>
<dbReference type="Proteomes" id="UP000199062">
    <property type="component" value="Unassembled WGS sequence"/>
</dbReference>
<proteinExistence type="predicted"/>
<reference evidence="1 2" key="1">
    <citation type="submission" date="2016-10" db="EMBL/GenBank/DDBJ databases">
        <authorList>
            <person name="de Groot N.N."/>
        </authorList>
    </citation>
    <scope>NUCLEOTIDE SEQUENCE [LARGE SCALE GENOMIC DNA]</scope>
    <source>
        <strain evidence="1 2">CGMCC 1.10457</strain>
    </source>
</reference>
<protein>
    <submittedName>
        <fullName evidence="1">Uncharacterized protein</fullName>
    </submittedName>
</protein>
<gene>
    <name evidence="1" type="ORF">SAMN05216559_1990</name>
</gene>
<evidence type="ECO:0000313" key="1">
    <source>
        <dbReference type="EMBL" id="SFR98194.1"/>
    </source>
</evidence>